<proteinExistence type="predicted"/>
<accession>X6MH46</accession>
<evidence type="ECO:0000313" key="2">
    <source>
        <dbReference type="EMBL" id="ETO12966.1"/>
    </source>
</evidence>
<keyword evidence="3" id="KW-1185">Reference proteome</keyword>
<dbReference type="Gene3D" id="2.60.120.200">
    <property type="match status" value="1"/>
</dbReference>
<dbReference type="InterPro" id="IPR050865">
    <property type="entry name" value="BEACH_Domain"/>
</dbReference>
<dbReference type="PANTHER" id="PTHR13743:SF123">
    <property type="entry name" value="PROTEIN FAN"/>
    <property type="match status" value="1"/>
</dbReference>
<feature type="region of interest" description="Disordered" evidence="1">
    <location>
        <begin position="491"/>
        <end position="524"/>
    </location>
</feature>
<organism evidence="2 3">
    <name type="scientific">Reticulomyxa filosa</name>
    <dbReference type="NCBI Taxonomy" id="46433"/>
    <lineage>
        <taxon>Eukaryota</taxon>
        <taxon>Sar</taxon>
        <taxon>Rhizaria</taxon>
        <taxon>Retaria</taxon>
        <taxon>Foraminifera</taxon>
        <taxon>Monothalamids</taxon>
        <taxon>Reticulomyxidae</taxon>
        <taxon>Reticulomyxa</taxon>
    </lineage>
</organism>
<reference evidence="2 3" key="1">
    <citation type="journal article" date="2013" name="Curr. Biol.">
        <title>The Genome of the Foraminiferan Reticulomyxa filosa.</title>
        <authorList>
            <person name="Glockner G."/>
            <person name="Hulsmann N."/>
            <person name="Schleicher M."/>
            <person name="Noegel A.A."/>
            <person name="Eichinger L."/>
            <person name="Gallinger C."/>
            <person name="Pawlowski J."/>
            <person name="Sierra R."/>
            <person name="Euteneuer U."/>
            <person name="Pillet L."/>
            <person name="Moustafa A."/>
            <person name="Platzer M."/>
            <person name="Groth M."/>
            <person name="Szafranski K."/>
            <person name="Schliwa M."/>
        </authorList>
    </citation>
    <scope>NUCLEOTIDE SEQUENCE [LARGE SCALE GENOMIC DNA]</scope>
</reference>
<evidence type="ECO:0000313" key="3">
    <source>
        <dbReference type="Proteomes" id="UP000023152"/>
    </source>
</evidence>
<comment type="caution">
    <text evidence="2">The sequence shown here is derived from an EMBL/GenBank/DDBJ whole genome shotgun (WGS) entry which is preliminary data.</text>
</comment>
<dbReference type="InterPro" id="IPR013320">
    <property type="entry name" value="ConA-like_dom_sf"/>
</dbReference>
<evidence type="ECO:0008006" key="4">
    <source>
        <dbReference type="Google" id="ProtNLM"/>
    </source>
</evidence>
<feature type="non-terminal residue" evidence="2">
    <location>
        <position position="740"/>
    </location>
</feature>
<dbReference type="PANTHER" id="PTHR13743">
    <property type="entry name" value="BEIGE/BEACH-RELATED"/>
    <property type="match status" value="1"/>
</dbReference>
<dbReference type="AlphaFoldDB" id="X6MH46"/>
<evidence type="ECO:0000256" key="1">
    <source>
        <dbReference type="SAM" id="MobiDB-lite"/>
    </source>
</evidence>
<gene>
    <name evidence="2" type="ORF">RFI_24408</name>
</gene>
<dbReference type="EMBL" id="ASPP01020930">
    <property type="protein sequence ID" value="ETO12966.1"/>
    <property type="molecule type" value="Genomic_DNA"/>
</dbReference>
<feature type="compositionally biased region" description="Basic residues" evidence="1">
    <location>
        <begin position="507"/>
        <end position="517"/>
    </location>
</feature>
<dbReference type="Proteomes" id="UP000023152">
    <property type="component" value="Unassembled WGS sequence"/>
</dbReference>
<sequence length="740" mass="83525">METLLNLVRDDDENANVLCVCVLICNQIDEDSVSDMLSSLNAEKHSYEYRINMLEALRQVMNESNTAAMNTKNSWHELGGFATVLSLSASLDSLWPECDEQLSQLGMDLIEKSFVLILAVIANHPKNRAHFWHSSWNSIADAMIVTGVLKSSHSTKLFQILFDLAIEESSEDGDRPFAANAVQITTKKEEDEKTHVESHEEKKQSMEAYKPRIIKNPEAILVILKLASLCSEQAQLQVFEKLLSLINLYIIDDNGEKRLLLRNKQLLTDQGTIQHVFDLYAQVFESPSKSSLRRVLNQFIVELGTHRLSPSELNTLLTWARENNSRYYSIMQFLSGEHKFPFFEFECFSQRVACIKMAGRSHFSIVPERGFSLSFWFNLRSASKASPELTLCTILKDSSSVNIMELRYHCGNGSIIIKLANQETSNYLICSDVHFEFNRWYHITVTFQLSSIAMVANVKSKNKQSFDVLLYLNGAKYRQFHETLLLKTNTERIGKKKKKNNGGSTKGGKKKFKKRNKRESSVASQNATFKLDEAISHKIMYGPILQSTDCKLIIGVDSRHLQKPERNGTTLPIVWWIGPVLVFNGVLSTKQVTTIVDAGTDYTGTFHSSRAVNYIQEREEKISHYPNRIDPFPPVACSFHPQSHYSFAEARNILQSNSENLEIQELSPYLMEANVSDVSLLQEIVNVAGLRAPGGILKNTSHPVNTVVISQGPYAYLSGGVSSIRPLALEDSIRYVGGIE</sequence>
<name>X6MH46_RETFI</name>
<protein>
    <recommendedName>
        <fullName evidence="4">DUF4704 domain-containing protein</fullName>
    </recommendedName>
</protein>
<dbReference type="Pfam" id="PF13385">
    <property type="entry name" value="Laminin_G_3"/>
    <property type="match status" value="1"/>
</dbReference>
<dbReference type="SUPFAM" id="SSF49899">
    <property type="entry name" value="Concanavalin A-like lectins/glucanases"/>
    <property type="match status" value="1"/>
</dbReference>